<evidence type="ECO:0000259" key="1">
    <source>
        <dbReference type="Pfam" id="PF13229"/>
    </source>
</evidence>
<dbReference type="EMBL" id="JACJFM010000036">
    <property type="protein sequence ID" value="MBB1488849.1"/>
    <property type="molecule type" value="Genomic_DNA"/>
</dbReference>
<dbReference type="AlphaFoldDB" id="A0A839IWL6"/>
<dbReference type="Gene3D" id="2.160.20.10">
    <property type="entry name" value="Single-stranded right-handed beta-helix, Pectin lyase-like"/>
    <property type="match status" value="1"/>
</dbReference>
<dbReference type="InterPro" id="IPR039448">
    <property type="entry name" value="Beta_helix"/>
</dbReference>
<dbReference type="SUPFAM" id="SSF51126">
    <property type="entry name" value="Pectin lyase-like"/>
    <property type="match status" value="1"/>
</dbReference>
<evidence type="ECO:0000313" key="2">
    <source>
        <dbReference type="EMBL" id="MBB1488849.1"/>
    </source>
</evidence>
<evidence type="ECO:0000313" key="3">
    <source>
        <dbReference type="Proteomes" id="UP000565262"/>
    </source>
</evidence>
<dbReference type="Pfam" id="PF13229">
    <property type="entry name" value="Beta_helix"/>
    <property type="match status" value="1"/>
</dbReference>
<reference evidence="2 3" key="1">
    <citation type="submission" date="2020-08" db="EMBL/GenBank/DDBJ databases">
        <title>Oceanospirillum sp. nov. isolated from marine sediment.</title>
        <authorList>
            <person name="Ji X."/>
        </authorList>
    </citation>
    <scope>NUCLEOTIDE SEQUENCE [LARGE SCALE GENOMIC DNA]</scope>
    <source>
        <strain evidence="2 3">D5</strain>
    </source>
</reference>
<organism evidence="2 3">
    <name type="scientific">Oceanospirillum sediminis</name>
    <dbReference type="NCBI Taxonomy" id="2760088"/>
    <lineage>
        <taxon>Bacteria</taxon>
        <taxon>Pseudomonadati</taxon>
        <taxon>Pseudomonadota</taxon>
        <taxon>Gammaproteobacteria</taxon>
        <taxon>Oceanospirillales</taxon>
        <taxon>Oceanospirillaceae</taxon>
        <taxon>Oceanospirillum</taxon>
    </lineage>
</organism>
<protein>
    <submittedName>
        <fullName evidence="2">Right-handed parallel beta-helix repeat-containing protein</fullName>
    </submittedName>
</protein>
<name>A0A839IWL6_9GAMM</name>
<dbReference type="SMART" id="SM00710">
    <property type="entry name" value="PbH1"/>
    <property type="match status" value="7"/>
</dbReference>
<comment type="caution">
    <text evidence="2">The sequence shown here is derived from an EMBL/GenBank/DDBJ whole genome shotgun (WGS) entry which is preliminary data.</text>
</comment>
<keyword evidence="3" id="KW-1185">Reference proteome</keyword>
<gene>
    <name evidence="2" type="ORF">H4O21_19755</name>
</gene>
<accession>A0A839IWL6</accession>
<dbReference type="InterPro" id="IPR012334">
    <property type="entry name" value="Pectin_lyas_fold"/>
</dbReference>
<dbReference type="Proteomes" id="UP000565262">
    <property type="component" value="Unassembled WGS sequence"/>
</dbReference>
<feature type="domain" description="Right handed beta helix" evidence="1">
    <location>
        <begin position="216"/>
        <end position="348"/>
    </location>
</feature>
<proteinExistence type="predicted"/>
<dbReference type="InterPro" id="IPR006626">
    <property type="entry name" value="PbH1"/>
</dbReference>
<dbReference type="InterPro" id="IPR011050">
    <property type="entry name" value="Pectin_lyase_fold/virulence"/>
</dbReference>
<sequence length="397" mass="43382">MSIKNAAYISGTLFFGSINAWANGDSGSDYNCDYEIPSGQYLLDGDQMQIPPGSTVCLAPGERGPLRIKNITGTSDQPVVIRNRDNQVLFTPYEYSMALDNVSWVRVTSTPDPVSGGYGIRLGGTIGVGMLSHHVELDNLEIYRARFAGMLVKTDPNCNPDTWAENFIMEGVYIHDNYIHDTEEGEGMYIGYTAKSRNLVCEGEEITVYPHQLRDVKIYNNTLENIAADGIQIGAIQSDAQVTGNRIYRTGVSPFAPVWQNTGIQAGGDDIEISDNQIIESGGNGMMLDGDNIRVINNLVHSAGENSIFARNAAQQNSALSGGLPHLYQNNTLIKSANYGIKLYATNTSSAHILTGNLIETDGIMDVTGKYRTLSYLNDSVIREESNNRHYISAPSE</sequence>